<proteinExistence type="predicted"/>
<gene>
    <name evidence="1" type="ORF">PACLA_8A041002</name>
</gene>
<dbReference type="Pfam" id="PF00078">
    <property type="entry name" value="RVT_1"/>
    <property type="match status" value="1"/>
</dbReference>
<dbReference type="AlphaFoldDB" id="A0A6S7K0H4"/>
<accession>A0A6S7K0H4</accession>
<reference evidence="1" key="1">
    <citation type="submission" date="2020-04" db="EMBL/GenBank/DDBJ databases">
        <authorList>
            <person name="Alioto T."/>
            <person name="Alioto T."/>
            <person name="Gomez Garrido J."/>
        </authorList>
    </citation>
    <scope>NUCLEOTIDE SEQUENCE</scope>
    <source>
        <strain evidence="1">A484AB</strain>
    </source>
</reference>
<name>A0A6S7K0H4_PARCT</name>
<dbReference type="PANTHER" id="PTHR19446">
    <property type="entry name" value="REVERSE TRANSCRIPTASES"/>
    <property type="match status" value="1"/>
</dbReference>
<dbReference type="EMBL" id="CACRXK020023368">
    <property type="protein sequence ID" value="CAB4037687.1"/>
    <property type="molecule type" value="Genomic_DNA"/>
</dbReference>
<dbReference type="PROSITE" id="PS50878">
    <property type="entry name" value="RT_POL"/>
    <property type="match status" value="1"/>
</dbReference>
<evidence type="ECO:0000313" key="2">
    <source>
        <dbReference type="Proteomes" id="UP001152795"/>
    </source>
</evidence>
<dbReference type="SUPFAM" id="SSF56672">
    <property type="entry name" value="DNA/RNA polymerases"/>
    <property type="match status" value="1"/>
</dbReference>
<organism evidence="1 2">
    <name type="scientific">Paramuricea clavata</name>
    <name type="common">Red gorgonian</name>
    <name type="synonym">Violescent sea-whip</name>
    <dbReference type="NCBI Taxonomy" id="317549"/>
    <lineage>
        <taxon>Eukaryota</taxon>
        <taxon>Metazoa</taxon>
        <taxon>Cnidaria</taxon>
        <taxon>Anthozoa</taxon>
        <taxon>Octocorallia</taxon>
        <taxon>Malacalcyonacea</taxon>
        <taxon>Plexauridae</taxon>
        <taxon>Paramuricea</taxon>
    </lineage>
</organism>
<protein>
    <submittedName>
        <fullName evidence="1">Uncharacterized protein</fullName>
    </submittedName>
</protein>
<dbReference type="CDD" id="cd01650">
    <property type="entry name" value="RT_nLTR_like"/>
    <property type="match status" value="1"/>
</dbReference>
<dbReference type="Proteomes" id="UP001152795">
    <property type="component" value="Unassembled WGS sequence"/>
</dbReference>
<comment type="caution">
    <text evidence="1">The sequence shown here is derived from an EMBL/GenBank/DDBJ whole genome shotgun (WGS) entry which is preliminary data.</text>
</comment>
<dbReference type="InterPro" id="IPR000477">
    <property type="entry name" value="RT_dom"/>
</dbReference>
<dbReference type="InterPro" id="IPR043502">
    <property type="entry name" value="DNA/RNA_pol_sf"/>
</dbReference>
<evidence type="ECO:0000313" key="1">
    <source>
        <dbReference type="EMBL" id="CAB4037687.1"/>
    </source>
</evidence>
<sequence>MLWKSREKFFNNLGTDIKQNPKRFWSVLKRSSKTRNIPDIISSTNNVNTPGANTAQRTAADNPDGIANMFNHYFASVFSTKKANEEDVIESDEPIMTDLTFSEEEVSYVLRSLDSSKATGPDGIPARLLRETADVITPSLCKLFNISVISGTIPDEWKLANIVPVHKKGDKEYAENYRPISLLCITSKVLERCVLNNIKTRLYDAVNMCQHGFMAGRSCITNLIDTLDYVGSCLDSGGHIDIIYMDMSKAFDKVDHDVLIRKLQKDYGFGGNLLRWFRCYLENCKQRVTVLGATSDLLPVTSGVPQGSILGPALFLLYVNDLPSNVKSSRVAMFADDTKVFKAIQSPNDAI</sequence>
<keyword evidence="2" id="KW-1185">Reference proteome</keyword>
<feature type="non-terminal residue" evidence="1">
    <location>
        <position position="351"/>
    </location>
</feature>
<dbReference type="OrthoDB" id="5985347at2759"/>